<dbReference type="InterPro" id="IPR000727">
    <property type="entry name" value="T_SNARE_dom"/>
</dbReference>
<keyword evidence="6 12" id="KW-0812">Transmembrane</keyword>
<evidence type="ECO:0000256" key="12">
    <source>
        <dbReference type="SAM" id="Phobius"/>
    </source>
</evidence>
<protein>
    <submittedName>
        <fullName evidence="16">Methyl-accepting chemotaxis protein</fullName>
    </submittedName>
</protein>
<dbReference type="GO" id="GO:0006935">
    <property type="term" value="P:chemotaxis"/>
    <property type="evidence" value="ECO:0007669"/>
    <property type="project" value="UniProtKB-KW"/>
</dbReference>
<dbReference type="PRINTS" id="PR00260">
    <property type="entry name" value="CHEMTRNSDUCR"/>
</dbReference>
<evidence type="ECO:0000256" key="4">
    <source>
        <dbReference type="ARBA" id="ARBA00022500"/>
    </source>
</evidence>
<dbReference type="SUPFAM" id="SSF58104">
    <property type="entry name" value="Methyl-accepting chemotaxis protein (MCP) signaling domain"/>
    <property type="match status" value="1"/>
</dbReference>
<keyword evidence="8 12" id="KW-0472">Membrane</keyword>
<dbReference type="GO" id="GO:0016597">
    <property type="term" value="F:amino acid binding"/>
    <property type="evidence" value="ECO:0007669"/>
    <property type="project" value="UniProtKB-ARBA"/>
</dbReference>
<feature type="domain" description="Methyl-accepting transducer" evidence="13">
    <location>
        <begin position="350"/>
        <end position="586"/>
    </location>
</feature>
<keyword evidence="5" id="KW-0997">Cell inner membrane</keyword>
<dbReference type="InterPro" id="IPR003660">
    <property type="entry name" value="HAMP_dom"/>
</dbReference>
<feature type="transmembrane region" description="Helical" evidence="12">
    <location>
        <begin position="271"/>
        <end position="294"/>
    </location>
</feature>
<evidence type="ECO:0000259" key="13">
    <source>
        <dbReference type="PROSITE" id="PS50111"/>
    </source>
</evidence>
<dbReference type="Gene3D" id="3.30.450.20">
    <property type="entry name" value="PAS domain"/>
    <property type="match status" value="2"/>
</dbReference>
<dbReference type="Pfam" id="PF02743">
    <property type="entry name" value="dCache_1"/>
    <property type="match status" value="1"/>
</dbReference>
<reference evidence="16 17" key="1">
    <citation type="submission" date="2015-06" db="EMBL/GenBank/DDBJ databases">
        <title>Genome sequence of Pseudoalteromonas peptidolytica.</title>
        <authorList>
            <person name="Xie B.-B."/>
            <person name="Rong J.-C."/>
            <person name="Qin Q.-L."/>
            <person name="Zhang Y.-Z."/>
        </authorList>
    </citation>
    <scope>NUCLEOTIDE SEQUENCE [LARGE SCALE GENOMIC DNA]</scope>
    <source>
        <strain evidence="16 17">F12-50-A1</strain>
    </source>
</reference>
<evidence type="ECO:0000313" key="16">
    <source>
        <dbReference type="EMBL" id="MBE0346425.1"/>
    </source>
</evidence>
<keyword evidence="9 11" id="KW-0807">Transducer</keyword>
<name>A0A8I0T3X1_9GAMM</name>
<organism evidence="16 17">
    <name type="scientific">Pseudoalteromonas peptidolytica F12-50-A1</name>
    <dbReference type="NCBI Taxonomy" id="1315280"/>
    <lineage>
        <taxon>Bacteria</taxon>
        <taxon>Pseudomonadati</taxon>
        <taxon>Pseudomonadota</taxon>
        <taxon>Gammaproteobacteria</taxon>
        <taxon>Alteromonadales</taxon>
        <taxon>Pseudoalteromonadaceae</taxon>
        <taxon>Pseudoalteromonas</taxon>
    </lineage>
</organism>
<dbReference type="PANTHER" id="PTHR32089">
    <property type="entry name" value="METHYL-ACCEPTING CHEMOTAXIS PROTEIN MCPB"/>
    <property type="match status" value="1"/>
</dbReference>
<dbReference type="GO" id="GO:0043200">
    <property type="term" value="P:response to amino acid"/>
    <property type="evidence" value="ECO:0007669"/>
    <property type="project" value="UniProtKB-ARBA"/>
</dbReference>
<dbReference type="SMART" id="SM00304">
    <property type="entry name" value="HAMP"/>
    <property type="match status" value="1"/>
</dbReference>
<evidence type="ECO:0000256" key="8">
    <source>
        <dbReference type="ARBA" id="ARBA00023136"/>
    </source>
</evidence>
<dbReference type="AlphaFoldDB" id="A0A8I0T3X1"/>
<gene>
    <name evidence="16" type="primary">mcp</name>
    <name evidence="16" type="ORF">PPEP_a3646</name>
</gene>
<evidence type="ECO:0000313" key="17">
    <source>
        <dbReference type="Proteomes" id="UP000660708"/>
    </source>
</evidence>
<dbReference type="InterPro" id="IPR029151">
    <property type="entry name" value="Sensor-like_sf"/>
</dbReference>
<dbReference type="EMBL" id="AQHF01000021">
    <property type="protein sequence ID" value="MBE0346425.1"/>
    <property type="molecule type" value="Genomic_DNA"/>
</dbReference>
<keyword evidence="4" id="KW-0145">Chemotaxis</keyword>
<keyword evidence="3" id="KW-0488">Methylation</keyword>
<evidence type="ECO:0000256" key="9">
    <source>
        <dbReference type="ARBA" id="ARBA00023224"/>
    </source>
</evidence>
<evidence type="ECO:0000256" key="11">
    <source>
        <dbReference type="PROSITE-ProRule" id="PRU00284"/>
    </source>
</evidence>
<dbReference type="PROSITE" id="PS50885">
    <property type="entry name" value="HAMP"/>
    <property type="match status" value="1"/>
</dbReference>
<dbReference type="InterPro" id="IPR004090">
    <property type="entry name" value="Chemotax_Me-accpt_rcpt"/>
</dbReference>
<sequence length="622" mass="67614">MKFKHKVVSVSAFVLLFALLVLSVIQYLSVRAAIKTQTAQSINEIIQGIGNTVTAQMKGATDLAALTTNLVAATDTLEGAFPILSQPQLTDAFLLIGYGEEQTGRYVASDPGWNPGANWDPRKRPWYTDAKNARELIITSPYADAVSNEIVVSIGAPVFKQGQFSGAIFYDVSLAKLGEMINSFNLLDAGYAFMVSKDGSTISHPDVNLNGKPSTEFLGQIKPSESLQYVKVDGEDKLVLFKEVTDLDWYLGVMLDENTVFAALSQLRRNAAVFAFISVVLATLLLSLVISWLLRPLDEINTAMAAIAKGNADLTVRLNTNHEPEFSALATNFNAFTNTLRTLIVNIQRSGHEVLSDAQHTSHVAAQSRQAIETQLETIKVLNNATTHMSATEHQVTKCAQEAAQAIKDTDQVAIQGEAIVAETTNTIGALSNQISSAMNVVTELESSSTAIEQILSVINSIAEQTNLLALNAAIEAARAGESGRGFAVVADEVRSLAQRTQEATTEIRGMINQLQSGSESAVTVMKQSQDYVEKTVDKAEQTRHALEDMRSAIRHIVELNSRIADMLHEQNDIVSNVNNSSASIKEISESVYSEARSVDSTMQSQVDKITDQEQLLEQFKV</sequence>
<comment type="subcellular location">
    <subcellularLocation>
        <location evidence="1">Cell inner membrane</location>
        <topology evidence="1">Multi-pass membrane protein</topology>
    </subcellularLocation>
</comment>
<dbReference type="CDD" id="cd12913">
    <property type="entry name" value="PDC1_MCP_like"/>
    <property type="match status" value="1"/>
</dbReference>
<proteinExistence type="inferred from homology"/>
<evidence type="ECO:0000256" key="3">
    <source>
        <dbReference type="ARBA" id="ARBA00022481"/>
    </source>
</evidence>
<dbReference type="Gene3D" id="1.10.287.950">
    <property type="entry name" value="Methyl-accepting chemotaxis protein"/>
    <property type="match status" value="1"/>
</dbReference>
<dbReference type="Pfam" id="PF00672">
    <property type="entry name" value="HAMP"/>
    <property type="match status" value="1"/>
</dbReference>
<dbReference type="CDD" id="cd12912">
    <property type="entry name" value="PDC2_MCP_like"/>
    <property type="match status" value="1"/>
</dbReference>
<dbReference type="Proteomes" id="UP000660708">
    <property type="component" value="Unassembled WGS sequence"/>
</dbReference>
<dbReference type="PROSITE" id="PS50192">
    <property type="entry name" value="T_SNARE"/>
    <property type="match status" value="1"/>
</dbReference>
<feature type="domain" description="T-SNARE coiled-coil homology" evidence="14">
    <location>
        <begin position="537"/>
        <end position="599"/>
    </location>
</feature>
<dbReference type="CDD" id="cd06225">
    <property type="entry name" value="HAMP"/>
    <property type="match status" value="1"/>
</dbReference>
<evidence type="ECO:0000259" key="14">
    <source>
        <dbReference type="PROSITE" id="PS50192"/>
    </source>
</evidence>
<comment type="caution">
    <text evidence="16">The sequence shown here is derived from an EMBL/GenBank/DDBJ whole genome shotgun (WGS) entry which is preliminary data.</text>
</comment>
<keyword evidence="7 12" id="KW-1133">Transmembrane helix</keyword>
<dbReference type="PANTHER" id="PTHR32089:SF117">
    <property type="entry name" value="METHYL ACCEPTING SENSORY TRANSDUCER WITH CACHE_1 SMALL MOLECULE BINDING DOMAIN"/>
    <property type="match status" value="1"/>
</dbReference>
<dbReference type="GO" id="GO:0005886">
    <property type="term" value="C:plasma membrane"/>
    <property type="evidence" value="ECO:0007669"/>
    <property type="project" value="UniProtKB-SubCell"/>
</dbReference>
<evidence type="ECO:0000256" key="5">
    <source>
        <dbReference type="ARBA" id="ARBA00022519"/>
    </source>
</evidence>
<comment type="similarity">
    <text evidence="10">Belongs to the methyl-accepting chemotaxis (MCP) protein family.</text>
</comment>
<dbReference type="InterPro" id="IPR033479">
    <property type="entry name" value="dCache_1"/>
</dbReference>
<dbReference type="PROSITE" id="PS50111">
    <property type="entry name" value="CHEMOTAXIS_TRANSDUC_2"/>
    <property type="match status" value="1"/>
</dbReference>
<dbReference type="SMART" id="SM00283">
    <property type="entry name" value="MA"/>
    <property type="match status" value="1"/>
</dbReference>
<evidence type="ECO:0000256" key="7">
    <source>
        <dbReference type="ARBA" id="ARBA00022989"/>
    </source>
</evidence>
<evidence type="ECO:0000256" key="10">
    <source>
        <dbReference type="ARBA" id="ARBA00029447"/>
    </source>
</evidence>
<evidence type="ECO:0000256" key="2">
    <source>
        <dbReference type="ARBA" id="ARBA00022475"/>
    </source>
</evidence>
<dbReference type="CDD" id="cd11386">
    <property type="entry name" value="MCP_signal"/>
    <property type="match status" value="1"/>
</dbReference>
<dbReference type="GO" id="GO:0004888">
    <property type="term" value="F:transmembrane signaling receptor activity"/>
    <property type="evidence" value="ECO:0007669"/>
    <property type="project" value="InterPro"/>
</dbReference>
<keyword evidence="2" id="KW-1003">Cell membrane</keyword>
<dbReference type="FunFam" id="1.10.287.950:FF:000001">
    <property type="entry name" value="Methyl-accepting chemotaxis sensory transducer"/>
    <property type="match status" value="1"/>
</dbReference>
<accession>A0A8I0T3X1</accession>
<evidence type="ECO:0000259" key="15">
    <source>
        <dbReference type="PROSITE" id="PS50885"/>
    </source>
</evidence>
<dbReference type="Pfam" id="PF00015">
    <property type="entry name" value="MCPsignal"/>
    <property type="match status" value="1"/>
</dbReference>
<dbReference type="GO" id="GO:0007165">
    <property type="term" value="P:signal transduction"/>
    <property type="evidence" value="ECO:0007669"/>
    <property type="project" value="UniProtKB-KW"/>
</dbReference>
<dbReference type="SUPFAM" id="SSF103190">
    <property type="entry name" value="Sensory domain-like"/>
    <property type="match status" value="1"/>
</dbReference>
<evidence type="ECO:0000256" key="1">
    <source>
        <dbReference type="ARBA" id="ARBA00004429"/>
    </source>
</evidence>
<feature type="domain" description="HAMP" evidence="15">
    <location>
        <begin position="291"/>
        <end position="345"/>
    </location>
</feature>
<dbReference type="InterPro" id="IPR004089">
    <property type="entry name" value="MCPsignal_dom"/>
</dbReference>
<evidence type="ECO:0000256" key="6">
    <source>
        <dbReference type="ARBA" id="ARBA00022692"/>
    </source>
</evidence>
<keyword evidence="17" id="KW-1185">Reference proteome</keyword>
<dbReference type="FunFam" id="3.30.450.20:FF:000048">
    <property type="entry name" value="Methyl-accepting chemotaxis protein"/>
    <property type="match status" value="1"/>
</dbReference>